<dbReference type="EMBL" id="JAEFBJ010000013">
    <property type="protein sequence ID" value="KAG7536707.1"/>
    <property type="molecule type" value="Genomic_DNA"/>
</dbReference>
<feature type="domain" description="Chromo" evidence="1">
    <location>
        <begin position="82"/>
        <end position="121"/>
    </location>
</feature>
<dbReference type="PROSITE" id="PS50013">
    <property type="entry name" value="CHROMO_2"/>
    <property type="match status" value="1"/>
</dbReference>
<name>A0A8T1XW10_ARASU</name>
<evidence type="ECO:0000313" key="2">
    <source>
        <dbReference type="EMBL" id="KAG7536707.1"/>
    </source>
</evidence>
<dbReference type="InterPro" id="IPR000953">
    <property type="entry name" value="Chromo/chromo_shadow_dom"/>
</dbReference>
<evidence type="ECO:0000259" key="1">
    <source>
        <dbReference type="PROSITE" id="PS50013"/>
    </source>
</evidence>
<dbReference type="PANTHER" id="PTHR46148">
    <property type="entry name" value="CHROMO DOMAIN-CONTAINING PROTEIN"/>
    <property type="match status" value="1"/>
</dbReference>
<dbReference type="PANTHER" id="PTHR46148:SF52">
    <property type="entry name" value="OS04G0603800 PROTEIN"/>
    <property type="match status" value="1"/>
</dbReference>
<evidence type="ECO:0000313" key="3">
    <source>
        <dbReference type="Proteomes" id="UP000694251"/>
    </source>
</evidence>
<sequence length="176" mass="20374">MYEKEAEIEFSAHRKNEKLSQRYFGPYQVISRVARVAYKLKLPEHSKIHPVFYISQLKVAVPTLYTPHELPKIMTPSLEWATKPEKLLDIRKAEQGEGAEGLVQWVGLSALESTWEPLTTLVHQFSNFDLEDKVSLLRGTIDRFRVLSCMRRKLRSGGRKAKAMEKFLRKILMKSG</sequence>
<gene>
    <name evidence="2" type="ORF">ISN44_As13g006500</name>
</gene>
<proteinExistence type="predicted"/>
<dbReference type="AlphaFoldDB" id="A0A8T1XW10"/>
<keyword evidence="3" id="KW-1185">Reference proteome</keyword>
<dbReference type="OrthoDB" id="1744105at2759"/>
<protein>
    <submittedName>
        <fullName evidence="2">Chromo-like domain superfamily</fullName>
    </submittedName>
</protein>
<dbReference type="InterPro" id="IPR023780">
    <property type="entry name" value="Chromo_domain"/>
</dbReference>
<dbReference type="Pfam" id="PF00385">
    <property type="entry name" value="Chromo"/>
    <property type="match status" value="1"/>
</dbReference>
<dbReference type="Pfam" id="PF24626">
    <property type="entry name" value="SH3_Tf2-1"/>
    <property type="match status" value="1"/>
</dbReference>
<dbReference type="Proteomes" id="UP000694251">
    <property type="component" value="Chromosome 13"/>
</dbReference>
<comment type="caution">
    <text evidence="2">The sequence shown here is derived from an EMBL/GenBank/DDBJ whole genome shotgun (WGS) entry which is preliminary data.</text>
</comment>
<dbReference type="InterPro" id="IPR056924">
    <property type="entry name" value="SH3_Tf2-1"/>
</dbReference>
<organism evidence="2 3">
    <name type="scientific">Arabidopsis suecica</name>
    <name type="common">Swedish thale-cress</name>
    <name type="synonym">Cardaminopsis suecica</name>
    <dbReference type="NCBI Taxonomy" id="45249"/>
    <lineage>
        <taxon>Eukaryota</taxon>
        <taxon>Viridiplantae</taxon>
        <taxon>Streptophyta</taxon>
        <taxon>Embryophyta</taxon>
        <taxon>Tracheophyta</taxon>
        <taxon>Spermatophyta</taxon>
        <taxon>Magnoliopsida</taxon>
        <taxon>eudicotyledons</taxon>
        <taxon>Gunneridae</taxon>
        <taxon>Pentapetalae</taxon>
        <taxon>rosids</taxon>
        <taxon>malvids</taxon>
        <taxon>Brassicales</taxon>
        <taxon>Brassicaceae</taxon>
        <taxon>Camelineae</taxon>
        <taxon>Arabidopsis</taxon>
    </lineage>
</organism>
<reference evidence="2 3" key="1">
    <citation type="submission" date="2020-12" db="EMBL/GenBank/DDBJ databases">
        <title>Concerted genomic and epigenomic changes stabilize Arabidopsis allopolyploids.</title>
        <authorList>
            <person name="Chen Z."/>
        </authorList>
    </citation>
    <scope>NUCLEOTIDE SEQUENCE [LARGE SCALE GENOMIC DNA]</scope>
    <source>
        <strain evidence="2">As9502</strain>
        <tissue evidence="2">Leaf</tissue>
    </source>
</reference>
<accession>A0A8T1XW10</accession>